<dbReference type="STRING" id="1202768.SAMN05216285_0610"/>
<evidence type="ECO:0000256" key="1">
    <source>
        <dbReference type="ARBA" id="ARBA00007287"/>
    </source>
</evidence>
<feature type="region of interest" description="Disordered" evidence="2">
    <location>
        <begin position="261"/>
        <end position="286"/>
    </location>
</feature>
<dbReference type="PANTHER" id="PTHR34293:SF1">
    <property type="entry name" value="HTH-TYPE TRANSCRIPTIONAL REGULATOR TRMBL2"/>
    <property type="match status" value="1"/>
</dbReference>
<dbReference type="Pfam" id="PF11495">
    <property type="entry name" value="Regulator_TrmB"/>
    <property type="match status" value="1"/>
</dbReference>
<feature type="compositionally biased region" description="Acidic residues" evidence="2">
    <location>
        <begin position="271"/>
        <end position="286"/>
    </location>
</feature>
<dbReference type="InterPro" id="IPR002831">
    <property type="entry name" value="Tscrpt_reg_TrmB_N"/>
</dbReference>
<comment type="similarity">
    <text evidence="1">Belongs to the transcriptional regulator TrmB family.</text>
</comment>
<dbReference type="SUPFAM" id="SSF46785">
    <property type="entry name" value="Winged helix' DNA-binding domain"/>
    <property type="match status" value="1"/>
</dbReference>
<keyword evidence="6" id="KW-1185">Reference proteome</keyword>
<dbReference type="PANTHER" id="PTHR34293">
    <property type="entry name" value="HTH-TYPE TRANSCRIPTIONAL REGULATOR TRMBL2"/>
    <property type="match status" value="1"/>
</dbReference>
<feature type="domain" description="Transcription regulator TrmB N-terminal" evidence="3">
    <location>
        <begin position="12"/>
        <end position="76"/>
    </location>
</feature>
<dbReference type="InterPro" id="IPR051797">
    <property type="entry name" value="TrmB-like"/>
</dbReference>
<dbReference type="RefSeq" id="WP_049989829.1">
    <property type="nucleotide sequence ID" value="NZ_FOIS01000001.1"/>
</dbReference>
<dbReference type="AlphaFoldDB" id="A0A1I0M7M2"/>
<proteinExistence type="inferred from homology"/>
<dbReference type="InterPro" id="IPR036388">
    <property type="entry name" value="WH-like_DNA-bd_sf"/>
</dbReference>
<feature type="domain" description="Transcription regulator TrmB C-terminal" evidence="4">
    <location>
        <begin position="112"/>
        <end position="242"/>
    </location>
</feature>
<accession>A0A1I0M7M2</accession>
<organism evidence="5 6">
    <name type="scientific">Natrinema salifodinae</name>
    <dbReference type="NCBI Taxonomy" id="1202768"/>
    <lineage>
        <taxon>Archaea</taxon>
        <taxon>Methanobacteriati</taxon>
        <taxon>Methanobacteriota</taxon>
        <taxon>Stenosarchaea group</taxon>
        <taxon>Halobacteria</taxon>
        <taxon>Halobacteriales</taxon>
        <taxon>Natrialbaceae</taxon>
        <taxon>Natrinema</taxon>
    </lineage>
</organism>
<evidence type="ECO:0000256" key="2">
    <source>
        <dbReference type="SAM" id="MobiDB-lite"/>
    </source>
</evidence>
<dbReference type="Pfam" id="PF01978">
    <property type="entry name" value="TrmB"/>
    <property type="match status" value="1"/>
</dbReference>
<dbReference type="Proteomes" id="UP000183275">
    <property type="component" value="Unassembled WGS sequence"/>
</dbReference>
<dbReference type="InterPro" id="IPR021586">
    <property type="entry name" value="Tscrpt_reg_TrmB_C"/>
</dbReference>
<dbReference type="InterPro" id="IPR036390">
    <property type="entry name" value="WH_DNA-bd_sf"/>
</dbReference>
<reference evidence="6" key="1">
    <citation type="submission" date="2016-10" db="EMBL/GenBank/DDBJ databases">
        <authorList>
            <person name="Varghese N."/>
        </authorList>
    </citation>
    <scope>NUCLEOTIDE SEQUENCE [LARGE SCALE GENOMIC DNA]</scope>
    <source>
        <strain evidence="6">CGMCC 1.12284</strain>
    </source>
</reference>
<evidence type="ECO:0000259" key="4">
    <source>
        <dbReference type="Pfam" id="PF11495"/>
    </source>
</evidence>
<evidence type="ECO:0000313" key="6">
    <source>
        <dbReference type="Proteomes" id="UP000183275"/>
    </source>
</evidence>
<dbReference type="eggNOG" id="arCOG02037">
    <property type="taxonomic scope" value="Archaea"/>
</dbReference>
<dbReference type="Gene3D" id="1.10.10.10">
    <property type="entry name" value="Winged helix-like DNA-binding domain superfamily/Winged helix DNA-binding domain"/>
    <property type="match status" value="1"/>
</dbReference>
<gene>
    <name evidence="5" type="ORF">SAMN05216285_0610</name>
</gene>
<name>A0A1I0M7M2_9EURY</name>
<protein>
    <submittedName>
        <fullName evidence="5">Sugar-specific transcriptional regulator TrmB</fullName>
    </submittedName>
</protein>
<evidence type="ECO:0000313" key="5">
    <source>
        <dbReference type="EMBL" id="SEV84475.1"/>
    </source>
</evidence>
<sequence length="286" mass="31822">MSEAEAVDALVELGLRQYEAQCFVALAQLSEGTAKEISRVADVPQSRVYDVVDELHRLGLVDVQESDPRKYSAVPVDVARNRLRQKYRNHLETATTHLQALERRTLEEDGAWKVASDQDVRNRTIQAVEDATSEIYLLAADGEVLESALLDRLAAARERDVTVFVEVPSSDDRDRIHDAVATVQVAVTDFEFDSQVTTDRSLGRLLVVDRQTVVVSALTTGIVPSQRAETGIWTSERGHGLVAWFRYFLERRLAQLAFETGNGRGANDERDTSDDDANAECTACEE</sequence>
<dbReference type="EMBL" id="FOIS01000001">
    <property type="protein sequence ID" value="SEV84475.1"/>
    <property type="molecule type" value="Genomic_DNA"/>
</dbReference>
<dbReference type="OrthoDB" id="30795at2157"/>
<evidence type="ECO:0000259" key="3">
    <source>
        <dbReference type="Pfam" id="PF01978"/>
    </source>
</evidence>